<dbReference type="OrthoDB" id="272991at2759"/>
<sequence>MFCWRWAGNVLRRRYCKHSGSVHVLRELRKIAILEATTDKPVHARDSTSSSFLASSSSPASASEKENILQSLDSALEAACNRVKFSRGVLSEANMLSSSTSLRATSLSHFLAECRRLRLEIGEARDANNRLRLRGAIRVFWSENVDSALACCSLQGRDFGFLAGFGLIDDALHVCFSSLQLALQCVAREKSTCASTSMVLALHYMARELDHLEKKAMGPAASHFTWLQKRRTMLEGKTEFKPLNQGNINVDVNGDGATTELAVPTTAELRIFRRSVATLGVERLYLFFIERGESGRVLGSAEDALHALEFLTIVTVDDAYESARALIEVKKSRWCQSNEAYLVTSLFRHLVHNSKELKFTSIVHAFKLLRIFMPLLSPSAPPHSFTVRQQGQLNCGNMATSSNPDTDVAHTLNGGDAPSFRTNSEYSDWQAQRDSVDRIVWGLFTALQRKDARFVNSFHFVQIMATISRLPAHFLSRAPRPRRQTITNFDVFAARTSNGDEVTASVAEGAIGPSRSGEGANSKTAEEVWEYMIAKACIFIPGLTSDQRRRVCRDLRLAVQRRENHFGNTTVGDKQQRSKLSVVETLLLPMAHELSQYPMDYEAAMFDGPAEEKKGGNVV</sequence>
<dbReference type="VEuPathDB" id="TriTrypDB:TRSC58_03456"/>
<proteinExistence type="predicted"/>
<dbReference type="GeneID" id="40324059"/>
<dbReference type="OMA" id="MEDYPEP"/>
<dbReference type="RefSeq" id="XP_029242961.1">
    <property type="nucleotide sequence ID" value="XM_029377218.1"/>
</dbReference>
<dbReference type="Proteomes" id="UP000283634">
    <property type="component" value="Unassembled WGS sequence"/>
</dbReference>
<protein>
    <submittedName>
        <fullName evidence="1">Uncharacterized protein</fullName>
    </submittedName>
</protein>
<evidence type="ECO:0000313" key="2">
    <source>
        <dbReference type="Proteomes" id="UP000283634"/>
    </source>
</evidence>
<organism evidence="1 2">
    <name type="scientific">Trypanosoma rangeli</name>
    <dbReference type="NCBI Taxonomy" id="5698"/>
    <lineage>
        <taxon>Eukaryota</taxon>
        <taxon>Discoba</taxon>
        <taxon>Euglenozoa</taxon>
        <taxon>Kinetoplastea</taxon>
        <taxon>Metakinetoplastina</taxon>
        <taxon>Trypanosomatida</taxon>
        <taxon>Trypanosomatidae</taxon>
        <taxon>Trypanosoma</taxon>
        <taxon>Herpetosoma</taxon>
    </lineage>
</organism>
<dbReference type="AlphaFoldDB" id="A0A422P4Y6"/>
<dbReference type="EMBL" id="MKGL01000002">
    <property type="protein sequence ID" value="RNF12771.1"/>
    <property type="molecule type" value="Genomic_DNA"/>
</dbReference>
<name>A0A422P4Y6_TRYRA</name>
<accession>A0A422P4Y6</accession>
<comment type="caution">
    <text evidence="1">The sequence shown here is derived from an EMBL/GenBank/DDBJ whole genome shotgun (WGS) entry which is preliminary data.</text>
</comment>
<evidence type="ECO:0000313" key="1">
    <source>
        <dbReference type="EMBL" id="RNF12771.1"/>
    </source>
</evidence>
<reference evidence="1 2" key="1">
    <citation type="journal article" date="2018" name="BMC Genomics">
        <title>Genomic comparison of Trypanosoma conorhini and Trypanosoma rangeli to Trypanosoma cruzi strains of high and low virulence.</title>
        <authorList>
            <person name="Bradwell K.R."/>
            <person name="Koparde V.N."/>
            <person name="Matveyev A.V."/>
            <person name="Serrano M.G."/>
            <person name="Alves J.M."/>
            <person name="Parikh H."/>
            <person name="Huang B."/>
            <person name="Lee V."/>
            <person name="Espinosa-Alvarez O."/>
            <person name="Ortiz P.A."/>
            <person name="Costa-Martins A.G."/>
            <person name="Teixeira M.M."/>
            <person name="Buck G.A."/>
        </authorList>
    </citation>
    <scope>NUCLEOTIDE SEQUENCE [LARGE SCALE GENOMIC DNA]</scope>
    <source>
        <strain evidence="1 2">AM80</strain>
    </source>
</reference>
<keyword evidence="2" id="KW-1185">Reference proteome</keyword>
<gene>
    <name evidence="1" type="ORF">TraAM80_00126</name>
</gene>